<dbReference type="PANTHER" id="PTHR44157">
    <property type="entry name" value="DNAJ HOMOLOG SUBFAMILY C MEMBER 11"/>
    <property type="match status" value="1"/>
</dbReference>
<dbReference type="InterPro" id="IPR024586">
    <property type="entry name" value="DnaJ-like_C11_C"/>
</dbReference>
<feature type="transmembrane region" description="Helical" evidence="3">
    <location>
        <begin position="37"/>
        <end position="57"/>
    </location>
</feature>
<evidence type="ECO:0000256" key="1">
    <source>
        <dbReference type="ARBA" id="ARBA00023186"/>
    </source>
</evidence>
<dbReference type="Proteomes" id="UP001586593">
    <property type="component" value="Unassembled WGS sequence"/>
</dbReference>
<name>A0ABR3XVC4_9PEZI</name>
<gene>
    <name evidence="5" type="ORF">VTK73DRAFT_6541</name>
</gene>
<evidence type="ECO:0000313" key="6">
    <source>
        <dbReference type="Proteomes" id="UP001586593"/>
    </source>
</evidence>
<feature type="compositionally biased region" description="Basic residues" evidence="2">
    <location>
        <begin position="67"/>
        <end position="77"/>
    </location>
</feature>
<proteinExistence type="predicted"/>
<dbReference type="PANTHER" id="PTHR44157:SF1">
    <property type="entry name" value="DNAJ HOMOLOG SUBFAMILY C MEMBER 11"/>
    <property type="match status" value="1"/>
</dbReference>
<accession>A0ABR3XVC4</accession>
<keyword evidence="3" id="KW-1133">Transmembrane helix</keyword>
<dbReference type="InterPro" id="IPR052243">
    <property type="entry name" value="Mito_inner_membrane_organizer"/>
</dbReference>
<dbReference type="EMBL" id="JAZHXJ010000037">
    <property type="protein sequence ID" value="KAL1879961.1"/>
    <property type="molecule type" value="Genomic_DNA"/>
</dbReference>
<reference evidence="5 6" key="1">
    <citation type="journal article" date="2024" name="Commun. Biol.">
        <title>Comparative genomic analysis of thermophilic fungi reveals convergent evolutionary adaptations and gene losses.</title>
        <authorList>
            <person name="Steindorff A.S."/>
            <person name="Aguilar-Pontes M.V."/>
            <person name="Robinson A.J."/>
            <person name="Andreopoulos B."/>
            <person name="LaButti K."/>
            <person name="Kuo A."/>
            <person name="Mondo S."/>
            <person name="Riley R."/>
            <person name="Otillar R."/>
            <person name="Haridas S."/>
            <person name="Lipzen A."/>
            <person name="Grimwood J."/>
            <person name="Schmutz J."/>
            <person name="Clum A."/>
            <person name="Reid I.D."/>
            <person name="Moisan M.C."/>
            <person name="Butler G."/>
            <person name="Nguyen T.T.M."/>
            <person name="Dewar K."/>
            <person name="Conant G."/>
            <person name="Drula E."/>
            <person name="Henrissat B."/>
            <person name="Hansel C."/>
            <person name="Singer S."/>
            <person name="Hutchinson M.I."/>
            <person name="de Vries R.P."/>
            <person name="Natvig D.O."/>
            <person name="Powell A.J."/>
            <person name="Tsang A."/>
            <person name="Grigoriev I.V."/>
        </authorList>
    </citation>
    <scope>NUCLEOTIDE SEQUENCE [LARGE SCALE GENOMIC DNA]</scope>
    <source>
        <strain evidence="5 6">ATCC 24622</strain>
    </source>
</reference>
<evidence type="ECO:0000256" key="2">
    <source>
        <dbReference type="SAM" id="MobiDB-lite"/>
    </source>
</evidence>
<feature type="domain" description="DnaJ-like protein C11 C-terminal" evidence="4">
    <location>
        <begin position="96"/>
        <end position="212"/>
    </location>
</feature>
<evidence type="ECO:0000256" key="3">
    <source>
        <dbReference type="SAM" id="Phobius"/>
    </source>
</evidence>
<keyword evidence="6" id="KW-1185">Reference proteome</keyword>
<keyword evidence="3" id="KW-0472">Membrane</keyword>
<keyword evidence="1" id="KW-0143">Chaperone</keyword>
<feature type="region of interest" description="Disordered" evidence="2">
    <location>
        <begin position="67"/>
        <end position="90"/>
    </location>
</feature>
<keyword evidence="3" id="KW-0812">Transmembrane</keyword>
<sequence>MGVSPSNLHLSLYWSRLGQRISIPFLLASATDVSTGIVFWATIVPFLTFAAMEFLYWRPRPDRARRSRRRGKLRLRKHDGSSNSSSSISSDSHTLQLYISRHRAEADKLTALLANNVELRQRAERQRGGLVILSAKYGIRGAPPEEIADVTVAVAALVDGGSLVIPAGLRKSHLLGFWDPAPGKTKVLSVRYMYQGAESAAEVAGGEEFRLP</sequence>
<comment type="caution">
    <text evidence="5">The sequence shown here is derived from an EMBL/GenBank/DDBJ whole genome shotgun (WGS) entry which is preliminary data.</text>
</comment>
<dbReference type="Pfam" id="PF11875">
    <property type="entry name" value="DnaJ-like_C11_C"/>
    <property type="match status" value="1"/>
</dbReference>
<feature type="compositionally biased region" description="Low complexity" evidence="2">
    <location>
        <begin position="81"/>
        <end position="90"/>
    </location>
</feature>
<organism evidence="5 6">
    <name type="scientific">Phialemonium thermophilum</name>
    <dbReference type="NCBI Taxonomy" id="223376"/>
    <lineage>
        <taxon>Eukaryota</taxon>
        <taxon>Fungi</taxon>
        <taxon>Dikarya</taxon>
        <taxon>Ascomycota</taxon>
        <taxon>Pezizomycotina</taxon>
        <taxon>Sordariomycetes</taxon>
        <taxon>Sordariomycetidae</taxon>
        <taxon>Cephalothecales</taxon>
        <taxon>Cephalothecaceae</taxon>
        <taxon>Phialemonium</taxon>
    </lineage>
</organism>
<protein>
    <recommendedName>
        <fullName evidence="4">DnaJ-like protein C11 C-terminal domain-containing protein</fullName>
    </recommendedName>
</protein>
<evidence type="ECO:0000313" key="5">
    <source>
        <dbReference type="EMBL" id="KAL1879961.1"/>
    </source>
</evidence>
<evidence type="ECO:0000259" key="4">
    <source>
        <dbReference type="Pfam" id="PF11875"/>
    </source>
</evidence>